<gene>
    <name evidence="3" type="ORF">PUN28_016943</name>
</gene>
<reference evidence="3 4" key="1">
    <citation type="submission" date="2023-03" db="EMBL/GenBank/DDBJ databases">
        <title>High recombination rates correlate with genetic variation in Cardiocondyla obscurior ants.</title>
        <authorList>
            <person name="Errbii M."/>
        </authorList>
    </citation>
    <scope>NUCLEOTIDE SEQUENCE [LARGE SCALE GENOMIC DNA]</scope>
    <source>
        <strain evidence="3">Alpha-2009</strain>
        <tissue evidence="3">Whole body</tissue>
    </source>
</reference>
<dbReference type="AlphaFoldDB" id="A0AAW2EMB7"/>
<organism evidence="3 4">
    <name type="scientific">Cardiocondyla obscurior</name>
    <dbReference type="NCBI Taxonomy" id="286306"/>
    <lineage>
        <taxon>Eukaryota</taxon>
        <taxon>Metazoa</taxon>
        <taxon>Ecdysozoa</taxon>
        <taxon>Arthropoda</taxon>
        <taxon>Hexapoda</taxon>
        <taxon>Insecta</taxon>
        <taxon>Pterygota</taxon>
        <taxon>Neoptera</taxon>
        <taxon>Endopterygota</taxon>
        <taxon>Hymenoptera</taxon>
        <taxon>Apocrita</taxon>
        <taxon>Aculeata</taxon>
        <taxon>Formicoidea</taxon>
        <taxon>Formicidae</taxon>
        <taxon>Myrmicinae</taxon>
        <taxon>Cardiocondyla</taxon>
    </lineage>
</organism>
<sequence>MTAARMLAALVVALVSLSGFDITKKKIYYSTRPLSTNLQQITLSGAERLQLTIFCSRPSRQRWSSLRSSLPTVRPVTPASRMPSISLPQRPPPDLQSSTGRSFSVLDPARRTNVSSSPDNSVSRGN</sequence>
<feature type="signal peptide" evidence="2">
    <location>
        <begin position="1"/>
        <end position="19"/>
    </location>
</feature>
<protein>
    <submittedName>
        <fullName evidence="3">Uncharacterized protein</fullName>
    </submittedName>
</protein>
<evidence type="ECO:0000256" key="1">
    <source>
        <dbReference type="SAM" id="MobiDB-lite"/>
    </source>
</evidence>
<comment type="caution">
    <text evidence="3">The sequence shown here is derived from an EMBL/GenBank/DDBJ whole genome shotgun (WGS) entry which is preliminary data.</text>
</comment>
<accession>A0AAW2EMB7</accession>
<evidence type="ECO:0000313" key="4">
    <source>
        <dbReference type="Proteomes" id="UP001430953"/>
    </source>
</evidence>
<keyword evidence="4" id="KW-1185">Reference proteome</keyword>
<feature type="region of interest" description="Disordered" evidence="1">
    <location>
        <begin position="66"/>
        <end position="126"/>
    </location>
</feature>
<proteinExistence type="predicted"/>
<dbReference type="Proteomes" id="UP001430953">
    <property type="component" value="Unassembled WGS sequence"/>
</dbReference>
<feature type="compositionally biased region" description="Polar residues" evidence="1">
    <location>
        <begin position="112"/>
        <end position="126"/>
    </location>
</feature>
<feature type="chain" id="PRO_5044025189" evidence="2">
    <location>
        <begin position="20"/>
        <end position="126"/>
    </location>
</feature>
<keyword evidence="2" id="KW-0732">Signal</keyword>
<evidence type="ECO:0000313" key="3">
    <source>
        <dbReference type="EMBL" id="KAL0103928.1"/>
    </source>
</evidence>
<name>A0AAW2EMB7_9HYME</name>
<evidence type="ECO:0000256" key="2">
    <source>
        <dbReference type="SAM" id="SignalP"/>
    </source>
</evidence>
<dbReference type="EMBL" id="JADYXP020000020">
    <property type="protein sequence ID" value="KAL0103928.1"/>
    <property type="molecule type" value="Genomic_DNA"/>
</dbReference>